<dbReference type="EMBL" id="CCFA01000721">
    <property type="protein sequence ID" value="CDR99114.1"/>
    <property type="molecule type" value="Genomic_DNA"/>
</dbReference>
<keyword evidence="5" id="KW-1185">Reference proteome</keyword>
<feature type="region of interest" description="Disordered" evidence="1">
    <location>
        <begin position="157"/>
        <end position="205"/>
    </location>
</feature>
<evidence type="ECO:0000313" key="4">
    <source>
        <dbReference type="EMBL" id="CDU24684.1"/>
    </source>
</evidence>
<evidence type="ECO:0000256" key="1">
    <source>
        <dbReference type="SAM" id="MobiDB-lite"/>
    </source>
</evidence>
<proteinExistence type="predicted"/>
<reference evidence="4" key="1">
    <citation type="submission" date="2014-06" db="EMBL/GenBank/DDBJ databases">
        <authorList>
            <person name="Ju J."/>
            <person name="Zhang J."/>
        </authorList>
    </citation>
    <scope>NUCLEOTIDE SEQUENCE</scope>
    <source>
        <strain evidence="4">SscI8</strain>
    </source>
</reference>
<name>A0A0F7RVI7_9BASI</name>
<organism evidence="3 5">
    <name type="scientific">Sporisorium scitamineum</name>
    <dbReference type="NCBI Taxonomy" id="49012"/>
    <lineage>
        <taxon>Eukaryota</taxon>
        <taxon>Fungi</taxon>
        <taxon>Dikarya</taxon>
        <taxon>Basidiomycota</taxon>
        <taxon>Ustilaginomycotina</taxon>
        <taxon>Ustilaginomycetes</taxon>
        <taxon>Ustilaginales</taxon>
        <taxon>Ustilaginaceae</taxon>
        <taxon>Sporisorium</taxon>
    </lineage>
</organism>
<feature type="compositionally biased region" description="Basic and acidic residues" evidence="1">
    <location>
        <begin position="89"/>
        <end position="107"/>
    </location>
</feature>
<gene>
    <name evidence="3" type="primary">SSCI13920.1</name>
    <name evidence="4" type="ORF">SPSC_04517</name>
</gene>
<feature type="region of interest" description="Disordered" evidence="1">
    <location>
        <begin position="69"/>
        <end position="114"/>
    </location>
</feature>
<feature type="signal peptide" evidence="2">
    <location>
        <begin position="1"/>
        <end position="18"/>
    </location>
</feature>
<feature type="chain" id="PRO_5015038992" evidence="2">
    <location>
        <begin position="19"/>
        <end position="205"/>
    </location>
</feature>
<dbReference type="Proteomes" id="UP000242770">
    <property type="component" value="Unassembled WGS sequence"/>
</dbReference>
<dbReference type="AlphaFoldDB" id="A0A0F7RVI7"/>
<dbReference type="EMBL" id="LK056680">
    <property type="protein sequence ID" value="CDU24684.1"/>
    <property type="molecule type" value="Genomic_DNA"/>
</dbReference>
<accession>A0A0F7RVI7</accession>
<reference evidence="5" key="3">
    <citation type="submission" date="2014-06" db="EMBL/GenBank/DDBJ databases">
        <authorList>
            <person name="Berkman P.J."/>
        </authorList>
    </citation>
    <scope>NUCLEOTIDE SEQUENCE [LARGE SCALE GENOMIC DNA]</scope>
</reference>
<evidence type="ECO:0000313" key="5">
    <source>
        <dbReference type="Proteomes" id="UP000242770"/>
    </source>
</evidence>
<reference evidence="3" key="2">
    <citation type="submission" date="2014-06" db="EMBL/GenBank/DDBJ databases">
        <authorList>
            <person name="Berkman J.Paul."/>
        </authorList>
    </citation>
    <scope>NUCLEOTIDE SEQUENCE [LARGE SCALE GENOMIC DNA]</scope>
</reference>
<keyword evidence="2" id="KW-0732">Signal</keyword>
<sequence length="205" mass="22248">MRCFFLLALAVLATSAIAAPMWFPPADAAEKAKTALDQAAEQRLAESLSSLGVNEGYQRTQAATRAFTGQASNVPQPHVDSLHAMEPAPSHEHVSPPRTYHSDEEASLRTSRAAGKRGDWRLRLTGVQASEEGFKKSSRRPSFFSVVQQALAKQNQELAEQGAVARGSSAGRQQPMQRGGRPTLQRQSRINNADLKSLADLLDKS</sequence>
<protein>
    <submittedName>
        <fullName evidence="3">Uncharacterized protein</fullName>
    </submittedName>
</protein>
<feature type="compositionally biased region" description="Low complexity" evidence="1">
    <location>
        <begin position="191"/>
        <end position="205"/>
    </location>
</feature>
<evidence type="ECO:0000313" key="3">
    <source>
        <dbReference type="EMBL" id="CDR99114.1"/>
    </source>
</evidence>
<evidence type="ECO:0000256" key="2">
    <source>
        <dbReference type="SAM" id="SignalP"/>
    </source>
</evidence>